<dbReference type="InterPro" id="IPR038765">
    <property type="entry name" value="Papain-like_cys_pep_sf"/>
</dbReference>
<dbReference type="Pfam" id="PF02902">
    <property type="entry name" value="Peptidase_C48"/>
    <property type="match status" value="1"/>
</dbReference>
<dbReference type="GO" id="GO:0016926">
    <property type="term" value="P:protein desumoylation"/>
    <property type="evidence" value="ECO:0007669"/>
    <property type="project" value="TreeGrafter"/>
</dbReference>
<keyword evidence="8" id="KW-1185">Reference proteome</keyword>
<evidence type="ECO:0000313" key="7">
    <source>
        <dbReference type="EMBL" id="CAG2199134.1"/>
    </source>
</evidence>
<dbReference type="Gene3D" id="3.40.395.10">
    <property type="entry name" value="Adenoviral Proteinase, Chain A"/>
    <property type="match status" value="1"/>
</dbReference>
<dbReference type="OrthoDB" id="1939479at2759"/>
<evidence type="ECO:0000256" key="2">
    <source>
        <dbReference type="ARBA" id="ARBA00022670"/>
    </source>
</evidence>
<feature type="domain" description="Ubiquitin-like protease family profile" evidence="6">
    <location>
        <begin position="352"/>
        <end position="535"/>
    </location>
</feature>
<gene>
    <name evidence="7" type="ORF">MEDL_13865</name>
</gene>
<evidence type="ECO:0000256" key="5">
    <source>
        <dbReference type="SAM" id="MobiDB-lite"/>
    </source>
</evidence>
<organism evidence="7 8">
    <name type="scientific">Mytilus edulis</name>
    <name type="common">Blue mussel</name>
    <dbReference type="NCBI Taxonomy" id="6550"/>
    <lineage>
        <taxon>Eukaryota</taxon>
        <taxon>Metazoa</taxon>
        <taxon>Spiralia</taxon>
        <taxon>Lophotrochozoa</taxon>
        <taxon>Mollusca</taxon>
        <taxon>Bivalvia</taxon>
        <taxon>Autobranchia</taxon>
        <taxon>Pteriomorphia</taxon>
        <taxon>Mytilida</taxon>
        <taxon>Mytiloidea</taxon>
        <taxon>Mytilidae</taxon>
        <taxon>Mytilinae</taxon>
        <taxon>Mytilus</taxon>
    </lineage>
</organism>
<evidence type="ECO:0000313" key="8">
    <source>
        <dbReference type="Proteomes" id="UP000683360"/>
    </source>
</evidence>
<accession>A0A8S3QWK1</accession>
<sequence length="560" mass="63947">MEESSENVPENQKQKKKSRNVIDGKTRVLPVPEWKAQEQNALKRVKRLANKVKRFSAETAFPPMGFFYIHAGAVHAFGHEQSCRIFFSKENIQKLDVTVMDTEVTKKDDKPTIDIRNIDLDIDFNNVKINTLRQSYSQLSFNKGAGERSTYKVENRPPYWPEGIPFVSHSKRKGDGSGRIITCDMMVKCLDSFKEYCIEGVQAGFIPINVPETYDILKITPVVREEKEIKKEQAKDEEDAQDKVENEEIEVETAVEGESISKKSIILPFLQNPIWTIMYNSIIKLTWTISKGAKQQRPKQDSPAALMFTAGYLMKELVIYIEEGVNGYLCACPCAEGVEVQHIYHDKGDNFYPLSHKDLWRADGPSTRSKIIDNYQTLEEDNKGCLPGMESDSVHHQETYATEEIYTFDPVFSRKLLAKENCPDDCSRLILHSCNIDLVNAYSRRIAFEEKRLILIPICDNTHWILASFCPKTFTVTIMCSMGGCYRKTAQSLGRYFAAMYAKSFEDVKISHAKVQKQQNGNDCGVFVVGYAECLMKNGNLADWKVKGRSQLLKIIKKMY</sequence>
<dbReference type="EC" id="3.4.22.68" evidence="7"/>
<name>A0A8S3QWK1_MYTED</name>
<feature type="region of interest" description="Disordered" evidence="5">
    <location>
        <begin position="1"/>
        <end position="24"/>
    </location>
</feature>
<keyword evidence="3 7" id="KW-0378">Hydrolase</keyword>
<protein>
    <submittedName>
        <fullName evidence="7">SENP5</fullName>
        <ecNumber evidence="7">3.4.22.68</ecNumber>
    </submittedName>
</protein>
<dbReference type="Proteomes" id="UP000683360">
    <property type="component" value="Unassembled WGS sequence"/>
</dbReference>
<dbReference type="PANTHER" id="PTHR12606:SF141">
    <property type="entry name" value="GH15225P-RELATED"/>
    <property type="match status" value="1"/>
</dbReference>
<evidence type="ECO:0000256" key="3">
    <source>
        <dbReference type="ARBA" id="ARBA00022801"/>
    </source>
</evidence>
<proteinExistence type="inferred from homology"/>
<dbReference type="GO" id="GO:0006508">
    <property type="term" value="P:proteolysis"/>
    <property type="evidence" value="ECO:0007669"/>
    <property type="project" value="UniProtKB-KW"/>
</dbReference>
<dbReference type="EMBL" id="CAJPWZ010000712">
    <property type="protein sequence ID" value="CAG2199134.1"/>
    <property type="molecule type" value="Genomic_DNA"/>
</dbReference>
<evidence type="ECO:0000256" key="1">
    <source>
        <dbReference type="ARBA" id="ARBA00005234"/>
    </source>
</evidence>
<comment type="similarity">
    <text evidence="1">Belongs to the peptidase C48 family.</text>
</comment>
<dbReference type="GO" id="GO:0016929">
    <property type="term" value="F:deSUMOylase activity"/>
    <property type="evidence" value="ECO:0007669"/>
    <property type="project" value="TreeGrafter"/>
</dbReference>
<dbReference type="AlphaFoldDB" id="A0A8S3QWK1"/>
<feature type="compositionally biased region" description="Polar residues" evidence="5">
    <location>
        <begin position="1"/>
        <end position="11"/>
    </location>
</feature>
<dbReference type="PANTHER" id="PTHR12606">
    <property type="entry name" value="SENTRIN/SUMO-SPECIFIC PROTEASE"/>
    <property type="match status" value="1"/>
</dbReference>
<evidence type="ECO:0000256" key="4">
    <source>
        <dbReference type="ARBA" id="ARBA00022807"/>
    </source>
</evidence>
<dbReference type="PROSITE" id="PS50600">
    <property type="entry name" value="ULP_PROTEASE"/>
    <property type="match status" value="1"/>
</dbReference>
<comment type="caution">
    <text evidence="7">The sequence shown here is derived from an EMBL/GenBank/DDBJ whole genome shotgun (WGS) entry which is preliminary data.</text>
</comment>
<dbReference type="InterPro" id="IPR003653">
    <property type="entry name" value="Peptidase_C48_C"/>
</dbReference>
<reference evidence="7" key="1">
    <citation type="submission" date="2021-03" db="EMBL/GenBank/DDBJ databases">
        <authorList>
            <person name="Bekaert M."/>
        </authorList>
    </citation>
    <scope>NUCLEOTIDE SEQUENCE</scope>
</reference>
<dbReference type="SUPFAM" id="SSF54001">
    <property type="entry name" value="Cysteine proteinases"/>
    <property type="match status" value="1"/>
</dbReference>
<keyword evidence="4" id="KW-0788">Thiol protease</keyword>
<keyword evidence="2" id="KW-0645">Protease</keyword>
<dbReference type="GO" id="GO:0005634">
    <property type="term" value="C:nucleus"/>
    <property type="evidence" value="ECO:0007669"/>
    <property type="project" value="TreeGrafter"/>
</dbReference>
<evidence type="ECO:0000259" key="6">
    <source>
        <dbReference type="PROSITE" id="PS50600"/>
    </source>
</evidence>